<dbReference type="RefSeq" id="WP_137100198.1">
    <property type="nucleotide sequence ID" value="NZ_CP039865.1"/>
</dbReference>
<comment type="subcellular location">
    <subcellularLocation>
        <location evidence="1">Cell membrane</location>
        <topology evidence="1">Multi-pass membrane protein</topology>
    </subcellularLocation>
</comment>
<evidence type="ECO:0000313" key="9">
    <source>
        <dbReference type="EMBL" id="QCK86867.1"/>
    </source>
</evidence>
<evidence type="ECO:0000256" key="1">
    <source>
        <dbReference type="ARBA" id="ARBA00004651"/>
    </source>
</evidence>
<reference evidence="9 10" key="1">
    <citation type="submission" date="2019-04" db="EMBL/GenBank/DDBJ databases">
        <title>Phreatobacter aquaticus sp. nov.</title>
        <authorList>
            <person name="Choi A."/>
            <person name="Baek K."/>
        </authorList>
    </citation>
    <scope>NUCLEOTIDE SEQUENCE [LARGE SCALE GENOMIC DNA]</scope>
    <source>
        <strain evidence="9 10">NMCR1094</strain>
    </source>
</reference>
<dbReference type="AlphaFoldDB" id="A0A4D7QPJ3"/>
<keyword evidence="3" id="KW-0808">Transferase</keyword>
<evidence type="ECO:0000313" key="10">
    <source>
        <dbReference type="Proteomes" id="UP000298588"/>
    </source>
</evidence>
<accession>A0A4D7QPJ3</accession>
<evidence type="ECO:0000256" key="4">
    <source>
        <dbReference type="ARBA" id="ARBA00022692"/>
    </source>
</evidence>
<protein>
    <submittedName>
        <fullName evidence="9">DUF2029 domain-containing protein</fullName>
    </submittedName>
</protein>
<feature type="transmembrane region" description="Helical" evidence="8">
    <location>
        <begin position="291"/>
        <end position="309"/>
    </location>
</feature>
<dbReference type="Proteomes" id="UP000298588">
    <property type="component" value="Chromosome"/>
</dbReference>
<keyword evidence="5 8" id="KW-1133">Transmembrane helix</keyword>
<keyword evidence="4 8" id="KW-0812">Transmembrane</keyword>
<comment type="similarity">
    <text evidence="7">Belongs to the glycosyltransferase 87 family.</text>
</comment>
<dbReference type="Pfam" id="PF09594">
    <property type="entry name" value="GT87"/>
    <property type="match status" value="1"/>
</dbReference>
<keyword evidence="10" id="KW-1185">Reference proteome</keyword>
<name>A0A4D7QPJ3_9HYPH</name>
<keyword evidence="6 8" id="KW-0472">Membrane</keyword>
<evidence type="ECO:0000256" key="8">
    <source>
        <dbReference type="SAM" id="Phobius"/>
    </source>
</evidence>
<evidence type="ECO:0000256" key="2">
    <source>
        <dbReference type="ARBA" id="ARBA00022475"/>
    </source>
</evidence>
<dbReference type="KEGG" id="paqt:E8L99_14435"/>
<dbReference type="InterPro" id="IPR018584">
    <property type="entry name" value="GT87"/>
</dbReference>
<evidence type="ECO:0000256" key="7">
    <source>
        <dbReference type="ARBA" id="ARBA00024033"/>
    </source>
</evidence>
<feature type="transmembrane region" description="Helical" evidence="8">
    <location>
        <begin position="316"/>
        <end position="334"/>
    </location>
</feature>
<gene>
    <name evidence="9" type="ORF">E8L99_14435</name>
</gene>
<evidence type="ECO:0000256" key="6">
    <source>
        <dbReference type="ARBA" id="ARBA00023136"/>
    </source>
</evidence>
<feature type="transmembrane region" description="Helical" evidence="8">
    <location>
        <begin position="225"/>
        <end position="256"/>
    </location>
</feature>
<proteinExistence type="inferred from homology"/>
<feature type="transmembrane region" description="Helical" evidence="8">
    <location>
        <begin position="29"/>
        <end position="49"/>
    </location>
</feature>
<dbReference type="EMBL" id="CP039865">
    <property type="protein sequence ID" value="QCK86867.1"/>
    <property type="molecule type" value="Genomic_DNA"/>
</dbReference>
<dbReference type="GO" id="GO:0005886">
    <property type="term" value="C:plasma membrane"/>
    <property type="evidence" value="ECO:0007669"/>
    <property type="project" value="UniProtKB-SubCell"/>
</dbReference>
<feature type="transmembrane region" description="Helical" evidence="8">
    <location>
        <begin position="130"/>
        <end position="149"/>
    </location>
</feature>
<feature type="transmembrane region" description="Helical" evidence="8">
    <location>
        <begin position="358"/>
        <end position="391"/>
    </location>
</feature>
<sequence length="410" mass="43097">MVTSYSGDQLRGGRSRGLLAAGRNIDGRLIFAMVLFGLGAWSVAALQVASGRGIMAAGGIYAIGRDFAIIWTAAQMARQGNVAEIFDTGRFMEAAHRLVDPALSFHMWSYPPTALINVLPLGYLPYWPAYLLWNLVGLTVLFGAGRLFFGKGLAAPLLLVSPAAAVNVTLGQNGFVSASLMLAGLALVDARPRLAGVLFGLLGFKPQLGILLPVGLLAARRYWPIATAALTGLGMVLVSAILFGPQAWVAFLASTVPAQTQMMVGDGPFRWMAPSAFMSGLILFGPGHGPMLAQAPFTILGCVLAWRAFRQGGDPALRAAVLIVATFVASPQAFNYDMIPVAAAALVLARASPTVLDLGLVCLLWCAPVLVVVVNSLGLPVIPLVMAAAAIRLDRISRAARPAALTWRPS</sequence>
<organism evidence="9 10">
    <name type="scientific">Phreatobacter aquaticus</name>
    <dbReference type="NCBI Taxonomy" id="2570229"/>
    <lineage>
        <taxon>Bacteria</taxon>
        <taxon>Pseudomonadati</taxon>
        <taxon>Pseudomonadota</taxon>
        <taxon>Alphaproteobacteria</taxon>
        <taxon>Hyphomicrobiales</taxon>
        <taxon>Phreatobacteraceae</taxon>
        <taxon>Phreatobacter</taxon>
    </lineage>
</organism>
<feature type="transmembrane region" description="Helical" evidence="8">
    <location>
        <begin position="195"/>
        <end position="219"/>
    </location>
</feature>
<keyword evidence="2" id="KW-1003">Cell membrane</keyword>
<evidence type="ECO:0000256" key="5">
    <source>
        <dbReference type="ARBA" id="ARBA00022989"/>
    </source>
</evidence>
<dbReference type="OrthoDB" id="7679563at2"/>
<evidence type="ECO:0000256" key="3">
    <source>
        <dbReference type="ARBA" id="ARBA00022679"/>
    </source>
</evidence>
<dbReference type="GO" id="GO:0016758">
    <property type="term" value="F:hexosyltransferase activity"/>
    <property type="evidence" value="ECO:0007669"/>
    <property type="project" value="InterPro"/>
</dbReference>